<dbReference type="RefSeq" id="WP_033431142.1">
    <property type="nucleotide sequence ID" value="NZ_CP034550.1"/>
</dbReference>
<organism evidence="2 3">
    <name type="scientific">Saccharothrix syringae</name>
    <name type="common">Nocardiopsis syringae</name>
    <dbReference type="NCBI Taxonomy" id="103733"/>
    <lineage>
        <taxon>Bacteria</taxon>
        <taxon>Bacillati</taxon>
        <taxon>Actinomycetota</taxon>
        <taxon>Actinomycetes</taxon>
        <taxon>Pseudonocardiales</taxon>
        <taxon>Pseudonocardiaceae</taxon>
        <taxon>Saccharothrix</taxon>
    </lineage>
</organism>
<evidence type="ECO:0000256" key="1">
    <source>
        <dbReference type="SAM" id="Phobius"/>
    </source>
</evidence>
<feature type="transmembrane region" description="Helical" evidence="1">
    <location>
        <begin position="249"/>
        <end position="270"/>
    </location>
</feature>
<feature type="transmembrane region" description="Helical" evidence="1">
    <location>
        <begin position="299"/>
        <end position="317"/>
    </location>
</feature>
<feature type="transmembrane region" description="Helical" evidence="1">
    <location>
        <begin position="189"/>
        <end position="211"/>
    </location>
</feature>
<feature type="transmembrane region" description="Helical" evidence="1">
    <location>
        <begin position="63"/>
        <end position="84"/>
    </location>
</feature>
<protein>
    <recommendedName>
        <fullName evidence="4">Copper-transporting ATPase</fullName>
    </recommendedName>
</protein>
<feature type="transmembrane region" description="Helical" evidence="1">
    <location>
        <begin position="476"/>
        <end position="496"/>
    </location>
</feature>
<evidence type="ECO:0000313" key="2">
    <source>
        <dbReference type="EMBL" id="QFZ20053.1"/>
    </source>
</evidence>
<feature type="transmembrane region" description="Helical" evidence="1">
    <location>
        <begin position="6"/>
        <end position="28"/>
    </location>
</feature>
<feature type="transmembrane region" description="Helical" evidence="1">
    <location>
        <begin position="385"/>
        <end position="401"/>
    </location>
</feature>
<feature type="transmembrane region" description="Helical" evidence="1">
    <location>
        <begin position="35"/>
        <end position="57"/>
    </location>
</feature>
<evidence type="ECO:0008006" key="4">
    <source>
        <dbReference type="Google" id="ProtNLM"/>
    </source>
</evidence>
<reference evidence="3" key="1">
    <citation type="journal article" date="2021" name="Curr. Microbiol.">
        <title>Complete genome of nocamycin-producing strain Saccharothrix syringae NRRL B-16468 reveals the biosynthetic potential for secondary metabolites.</title>
        <authorList>
            <person name="Mo X."/>
            <person name="Yang S."/>
        </authorList>
    </citation>
    <scope>NUCLEOTIDE SEQUENCE [LARGE SCALE GENOMIC DNA]</scope>
    <source>
        <strain evidence="3">ATCC 51364 / DSM 43886 / JCM 6844 / KCTC 9398 / NBRC 14523 / NRRL B-16468 / INA 2240</strain>
    </source>
</reference>
<dbReference type="EMBL" id="CP034550">
    <property type="protein sequence ID" value="QFZ20053.1"/>
    <property type="molecule type" value="Genomic_DNA"/>
</dbReference>
<keyword evidence="1" id="KW-0812">Transmembrane</keyword>
<keyword evidence="3" id="KW-1185">Reference proteome</keyword>
<dbReference type="Pfam" id="PF20176">
    <property type="entry name" value="DUF6541"/>
    <property type="match status" value="1"/>
</dbReference>
<keyword evidence="1" id="KW-0472">Membrane</keyword>
<dbReference type="Proteomes" id="UP000325787">
    <property type="component" value="Chromosome"/>
</dbReference>
<name>A0A5Q0H1R7_SACSY</name>
<feature type="transmembrane region" description="Helical" evidence="1">
    <location>
        <begin position="220"/>
        <end position="237"/>
    </location>
</feature>
<dbReference type="InterPro" id="IPR046671">
    <property type="entry name" value="DUF6541"/>
</dbReference>
<feature type="transmembrane region" description="Helical" evidence="1">
    <location>
        <begin position="277"/>
        <end position="293"/>
    </location>
</feature>
<dbReference type="AlphaFoldDB" id="A0A5Q0H1R7"/>
<feature type="transmembrane region" description="Helical" evidence="1">
    <location>
        <begin position="99"/>
        <end position="122"/>
    </location>
</feature>
<keyword evidence="1" id="KW-1133">Transmembrane helix</keyword>
<sequence>MSWFGVVPVALVVVGWLWGPGLPVGLLLGLRGIALFALAPVFGVAVVASAAVVARLVGVAWSVPVALVASAVAAGLAGVVAVLARRGDFLAVRADPRRVWLVAAAGLSPAVALAAVAVVRAVGAPDAISQVFDTPFHYNALAHVLDSGDASSLTVNAVGDPETPTAFYPAAWHDLTSLVVMSTGASIPVAANVVCAVVVVLVWPVGCLLLVRQLFGRDPVALAVAGVLSIAFPAFPWDLFGWGVLWPNLLGLALAPAGFALVLTVTGWVADDCLGRGRAWLLLAVAVGAAGFAHPNVVFSLIALSVFPAGAAVYVRARGLRAGGRARRGLVECAVFVGVVFGGWLWAATTPALAEVRNWNAWKSFETPAAAVGEVALNATNQRDALWLLSALVVVGAVTARRRPAIRWVVAGHLVSGVLYVLAAALNRPDTDLLTGYWYSDSHRLAAMLPITGVPLAVAGVLALSARVAPRVRRLGVAGVAVGLTAALVVLTGGLYPGDREARVAVTYPKAERDKLVPDRTREFYARVARHVPEDSVVLGNPFDGSVYLWALTGREVLYSHLLKPLSAEQEYLARNLHRAAGDPRVCAALARYRAGYVLIARDDPAIVGVEPYGGVAGVPRAAGFELVDREGPARLYRITACR</sequence>
<feature type="transmembrane region" description="Helical" evidence="1">
    <location>
        <begin position="446"/>
        <end position="464"/>
    </location>
</feature>
<feature type="transmembrane region" description="Helical" evidence="1">
    <location>
        <begin position="408"/>
        <end position="426"/>
    </location>
</feature>
<proteinExistence type="predicted"/>
<gene>
    <name evidence="2" type="ORF">EKG83_23865</name>
</gene>
<evidence type="ECO:0000313" key="3">
    <source>
        <dbReference type="Proteomes" id="UP000325787"/>
    </source>
</evidence>
<feature type="transmembrane region" description="Helical" evidence="1">
    <location>
        <begin position="329"/>
        <end position="347"/>
    </location>
</feature>
<accession>A0A5Q0H1R7</accession>
<dbReference type="KEGG" id="ssyi:EKG83_23865"/>